<sequence>MSGQLDTDPAVARREPHEEPVTNYDSKSVILRAERHDRIRVENTVTNISPGQSIPDDLTVVKRTSTYFGPKLVMESAGSNYLLTAPGPDSQLVLWHTSEGPDGFRNEWAKLAEVTVAFEEDQPQYDLCPVCGELMKTLEHEREAAFGSCLDTDS</sequence>
<protein>
    <submittedName>
        <fullName evidence="2">Uncharacterized protein</fullName>
    </submittedName>
</protein>
<accession>A0ABD6APU5</accession>
<keyword evidence="3" id="KW-1185">Reference proteome</keyword>
<name>A0ABD6APU5_9EURY</name>
<reference evidence="2 3" key="1">
    <citation type="journal article" date="2019" name="Int. J. Syst. Evol. Microbiol.">
        <title>The Global Catalogue of Microorganisms (GCM) 10K type strain sequencing project: providing services to taxonomists for standard genome sequencing and annotation.</title>
        <authorList>
            <consortium name="The Broad Institute Genomics Platform"/>
            <consortium name="The Broad Institute Genome Sequencing Center for Infectious Disease"/>
            <person name="Wu L."/>
            <person name="Ma J."/>
        </authorList>
    </citation>
    <scope>NUCLEOTIDE SEQUENCE [LARGE SCALE GENOMIC DNA]</scope>
    <source>
        <strain evidence="2 3">CGMCC 1.12554</strain>
    </source>
</reference>
<comment type="caution">
    <text evidence="2">The sequence shown here is derived from an EMBL/GenBank/DDBJ whole genome shotgun (WGS) entry which is preliminary data.</text>
</comment>
<dbReference type="RefSeq" id="WP_256409752.1">
    <property type="nucleotide sequence ID" value="NZ_JANHDN010000006.1"/>
</dbReference>
<gene>
    <name evidence="2" type="ORF">ACFQMF_16105</name>
</gene>
<dbReference type="Proteomes" id="UP001596545">
    <property type="component" value="Unassembled WGS sequence"/>
</dbReference>
<evidence type="ECO:0000313" key="3">
    <source>
        <dbReference type="Proteomes" id="UP001596545"/>
    </source>
</evidence>
<proteinExistence type="predicted"/>
<feature type="compositionally biased region" description="Basic and acidic residues" evidence="1">
    <location>
        <begin position="11"/>
        <end position="20"/>
    </location>
</feature>
<evidence type="ECO:0000313" key="2">
    <source>
        <dbReference type="EMBL" id="MFC7326079.1"/>
    </source>
</evidence>
<feature type="region of interest" description="Disordered" evidence="1">
    <location>
        <begin position="1"/>
        <end position="27"/>
    </location>
</feature>
<dbReference type="EMBL" id="JBHTBL010000032">
    <property type="protein sequence ID" value="MFC7326079.1"/>
    <property type="molecule type" value="Genomic_DNA"/>
</dbReference>
<dbReference type="AlphaFoldDB" id="A0ABD6APU5"/>
<organism evidence="2 3">
    <name type="scientific">Halorubrum rutilum</name>
    <dbReference type="NCBI Taxonomy" id="1364933"/>
    <lineage>
        <taxon>Archaea</taxon>
        <taxon>Methanobacteriati</taxon>
        <taxon>Methanobacteriota</taxon>
        <taxon>Stenosarchaea group</taxon>
        <taxon>Halobacteria</taxon>
        <taxon>Halobacteriales</taxon>
        <taxon>Haloferacaceae</taxon>
        <taxon>Halorubrum</taxon>
    </lineage>
</organism>
<evidence type="ECO:0000256" key="1">
    <source>
        <dbReference type="SAM" id="MobiDB-lite"/>
    </source>
</evidence>